<sequence length="259" mass="27924">MPPPRTDLSAFAAALASHLPGTWTSGYRQHSAYGDQFPLDEKVWDVGHVHWAVGVFILGHDAHLHGPDGQQLCVIDRPLHLDQFLVSPLKPEDGVKPHHFVGVEEPNGIKVGNDPLRAAAAVTRRVLPRYQDALAAVRHSARVQPDPPLRPAPPEVDQVLTLTRYADGALGAPYPTVPAEARDALYIHGFQYHPHQGAFLLPAAYGPIGQALRFQAVAQQLAARGIGVNLRHSPPPPVAGPTLNTRAALPGSTPVAHRR</sequence>
<evidence type="ECO:0000256" key="1">
    <source>
        <dbReference type="SAM" id="MobiDB-lite"/>
    </source>
</evidence>
<gene>
    <name evidence="2" type="ORF">GCM10010211_19980</name>
</gene>
<organism evidence="2 3">
    <name type="scientific">Streptomyces albospinus</name>
    <dbReference type="NCBI Taxonomy" id="285515"/>
    <lineage>
        <taxon>Bacteria</taxon>
        <taxon>Bacillati</taxon>
        <taxon>Actinomycetota</taxon>
        <taxon>Actinomycetes</taxon>
        <taxon>Kitasatosporales</taxon>
        <taxon>Streptomycetaceae</taxon>
        <taxon>Streptomyces</taxon>
    </lineage>
</organism>
<keyword evidence="3" id="KW-1185">Reference proteome</keyword>
<comment type="caution">
    <text evidence="2">The sequence shown here is derived from an EMBL/GenBank/DDBJ whole genome shotgun (WGS) entry which is preliminary data.</text>
</comment>
<dbReference type="Proteomes" id="UP000654471">
    <property type="component" value="Unassembled WGS sequence"/>
</dbReference>
<dbReference type="RefSeq" id="WP_189298533.1">
    <property type="nucleotide sequence ID" value="NZ_BMRP01000005.1"/>
</dbReference>
<dbReference type="EMBL" id="BMRP01000005">
    <property type="protein sequence ID" value="GGU55292.1"/>
    <property type="molecule type" value="Genomic_DNA"/>
</dbReference>
<feature type="region of interest" description="Disordered" evidence="1">
    <location>
        <begin position="231"/>
        <end position="259"/>
    </location>
</feature>
<reference evidence="3" key="1">
    <citation type="journal article" date="2019" name="Int. J. Syst. Evol. Microbiol.">
        <title>The Global Catalogue of Microorganisms (GCM) 10K type strain sequencing project: providing services to taxonomists for standard genome sequencing and annotation.</title>
        <authorList>
            <consortium name="The Broad Institute Genomics Platform"/>
            <consortium name="The Broad Institute Genome Sequencing Center for Infectious Disease"/>
            <person name="Wu L."/>
            <person name="Ma J."/>
        </authorList>
    </citation>
    <scope>NUCLEOTIDE SEQUENCE [LARGE SCALE GENOMIC DNA]</scope>
    <source>
        <strain evidence="3">JCM 3399</strain>
    </source>
</reference>
<protein>
    <submittedName>
        <fullName evidence="2">Uncharacterized protein</fullName>
    </submittedName>
</protein>
<evidence type="ECO:0000313" key="2">
    <source>
        <dbReference type="EMBL" id="GGU55292.1"/>
    </source>
</evidence>
<name>A0ABQ2UVV2_9ACTN</name>
<accession>A0ABQ2UVV2</accession>
<evidence type="ECO:0000313" key="3">
    <source>
        <dbReference type="Proteomes" id="UP000654471"/>
    </source>
</evidence>
<proteinExistence type="predicted"/>